<feature type="domain" description="Ice-binding protein C-terminal" evidence="1">
    <location>
        <begin position="219"/>
        <end position="241"/>
    </location>
</feature>
<protein>
    <submittedName>
        <fullName evidence="2">PEP-CTERM sorting domain-containing protein</fullName>
    </submittedName>
</protein>
<comment type="caution">
    <text evidence="2">The sequence shown here is derived from an EMBL/GenBank/DDBJ whole genome shotgun (WGS) entry which is preliminary data.</text>
</comment>
<dbReference type="AlphaFoldDB" id="A0A8J7MBU3"/>
<dbReference type="RefSeq" id="WP_200309617.1">
    <property type="nucleotide sequence ID" value="NZ_JAENIM010000008.1"/>
</dbReference>
<proteinExistence type="predicted"/>
<dbReference type="InterPro" id="IPR013424">
    <property type="entry name" value="Ice-binding_C"/>
</dbReference>
<name>A0A8J7MBU3_9BACT</name>
<evidence type="ECO:0000313" key="2">
    <source>
        <dbReference type="EMBL" id="MBK1789616.1"/>
    </source>
</evidence>
<dbReference type="Proteomes" id="UP000624703">
    <property type="component" value="Unassembled WGS sequence"/>
</dbReference>
<dbReference type="Pfam" id="PF07589">
    <property type="entry name" value="PEP-CTERM"/>
    <property type="match status" value="1"/>
</dbReference>
<organism evidence="2 3">
    <name type="scientific">Persicirhabdus sediminis</name>
    <dbReference type="NCBI Taxonomy" id="454144"/>
    <lineage>
        <taxon>Bacteria</taxon>
        <taxon>Pseudomonadati</taxon>
        <taxon>Verrucomicrobiota</taxon>
        <taxon>Verrucomicrobiia</taxon>
        <taxon>Verrucomicrobiales</taxon>
        <taxon>Verrucomicrobiaceae</taxon>
        <taxon>Persicirhabdus</taxon>
    </lineage>
</organism>
<evidence type="ECO:0000313" key="3">
    <source>
        <dbReference type="Proteomes" id="UP000624703"/>
    </source>
</evidence>
<reference evidence="2" key="1">
    <citation type="submission" date="2021-01" db="EMBL/GenBank/DDBJ databases">
        <title>Modified the classification status of verrucomicrobia.</title>
        <authorList>
            <person name="Feng X."/>
        </authorList>
    </citation>
    <scope>NUCLEOTIDE SEQUENCE</scope>
    <source>
        <strain evidence="2">_KCTC 22039</strain>
    </source>
</reference>
<evidence type="ECO:0000259" key="1">
    <source>
        <dbReference type="Pfam" id="PF07589"/>
    </source>
</evidence>
<dbReference type="NCBIfam" id="TIGR02595">
    <property type="entry name" value="PEP_CTERM"/>
    <property type="match status" value="1"/>
</dbReference>
<keyword evidence="3" id="KW-1185">Reference proteome</keyword>
<dbReference type="EMBL" id="JAENIM010000008">
    <property type="protein sequence ID" value="MBK1789616.1"/>
    <property type="molecule type" value="Genomic_DNA"/>
</dbReference>
<sequence length="242" mass="25779">MKRPPIIPVFLSHSGTRSSWLIPAVWFSLIVSSQAALMSVAWDSSDTSADGQISGQLGNISVSVNNQSNMDPAARNGGLYFSTDWSTNLGSNNVPGIDGAGITNDAASLDMGGASYQTTTITFSEAVVNPTILINFVDDKSHQWLFDSLMPLLILHDSNQVNPLIQAGNQVFINASEGNNTANSGFAIQLTGSFDSISFDSSNYDYLTPHSVGFTIVAQVPEPATISLLALSSAGLFRRRRS</sequence>
<gene>
    <name evidence="2" type="ORF">JIN82_00460</name>
</gene>
<accession>A0A8J7MBU3</accession>